<name>A0ABT2G0Y6_9CORY</name>
<evidence type="ECO:0000256" key="1">
    <source>
        <dbReference type="SAM" id="MobiDB-lite"/>
    </source>
</evidence>
<evidence type="ECO:0000313" key="3">
    <source>
        <dbReference type="Proteomes" id="UP001205965"/>
    </source>
</evidence>
<dbReference type="SUPFAM" id="SSF47598">
    <property type="entry name" value="Ribbon-helix-helix"/>
    <property type="match status" value="1"/>
</dbReference>
<gene>
    <name evidence="2" type="ORF">NYP18_15020</name>
</gene>
<feature type="region of interest" description="Disordered" evidence="1">
    <location>
        <begin position="1"/>
        <end position="29"/>
    </location>
</feature>
<proteinExistence type="predicted"/>
<comment type="caution">
    <text evidence="2">The sequence shown here is derived from an EMBL/GenBank/DDBJ whole genome shotgun (WGS) entry which is preliminary data.</text>
</comment>
<protein>
    <recommendedName>
        <fullName evidence="4">CopG family transcriptional regulator</fullName>
    </recommendedName>
</protein>
<reference evidence="2 3" key="1">
    <citation type="submission" date="2022-08" db="EMBL/GenBank/DDBJ databases">
        <title>YIM 101645 draft genome.</title>
        <authorList>
            <person name="Chen X."/>
        </authorList>
    </citation>
    <scope>NUCLEOTIDE SEQUENCE [LARGE SCALE GENOMIC DNA]</scope>
    <source>
        <strain evidence="2 3">YIM 101645</strain>
    </source>
</reference>
<dbReference type="RefSeq" id="WP_259429013.1">
    <property type="nucleotide sequence ID" value="NZ_JANWTC010000026.1"/>
</dbReference>
<dbReference type="EMBL" id="JANWTC010000026">
    <property type="protein sequence ID" value="MCS5480954.1"/>
    <property type="molecule type" value="Genomic_DNA"/>
</dbReference>
<keyword evidence="3" id="KW-1185">Reference proteome</keyword>
<dbReference type="Proteomes" id="UP001205965">
    <property type="component" value="Unassembled WGS sequence"/>
</dbReference>
<evidence type="ECO:0000313" key="2">
    <source>
        <dbReference type="EMBL" id="MCS5480954.1"/>
    </source>
</evidence>
<organism evidence="2 3">
    <name type="scientific">Corynebacterium lemuris</name>
    <dbReference type="NCBI Taxonomy" id="1859292"/>
    <lineage>
        <taxon>Bacteria</taxon>
        <taxon>Bacillati</taxon>
        <taxon>Actinomycetota</taxon>
        <taxon>Actinomycetes</taxon>
        <taxon>Mycobacteriales</taxon>
        <taxon>Corynebacteriaceae</taxon>
        <taxon>Corynebacterium</taxon>
    </lineage>
</organism>
<dbReference type="InterPro" id="IPR010985">
    <property type="entry name" value="Ribbon_hlx_hlx"/>
</dbReference>
<sequence>MTPPRNRLADTIRQPAKKTASIPVKDTLRHDDEEETKLTRRTTVYLSEQTWKKLKISAVEDDKNVSQIVEDLVDSYLKRRTRKLEKAAKNDFERS</sequence>
<accession>A0ABT2G0Y6</accession>
<dbReference type="Gene3D" id="1.10.1220.10">
    <property type="entry name" value="Met repressor-like"/>
    <property type="match status" value="1"/>
</dbReference>
<dbReference type="InterPro" id="IPR013321">
    <property type="entry name" value="Arc_rbn_hlx_hlx"/>
</dbReference>
<evidence type="ECO:0008006" key="4">
    <source>
        <dbReference type="Google" id="ProtNLM"/>
    </source>
</evidence>